<feature type="region of interest" description="Disordered" evidence="1">
    <location>
        <begin position="1"/>
        <end position="29"/>
    </location>
</feature>
<protein>
    <submittedName>
        <fullName evidence="2">Uncharacterized protein</fullName>
    </submittedName>
</protein>
<reference evidence="2" key="2">
    <citation type="submission" date="2013-05" db="EMBL/GenBank/DDBJ databases">
        <authorList>
            <person name="Carter J.-M."/>
            <person name="Baker S.C."/>
            <person name="Pink R."/>
            <person name="Carter D.R.F."/>
            <person name="Collins A."/>
            <person name="Tomlin J."/>
            <person name="Gibbs M."/>
            <person name="Breuker C.J."/>
        </authorList>
    </citation>
    <scope>NUCLEOTIDE SEQUENCE</scope>
    <source>
        <tissue evidence="2">Ovary</tissue>
    </source>
</reference>
<dbReference type="AlphaFoldDB" id="S4PD76"/>
<feature type="compositionally biased region" description="Basic residues" evidence="1">
    <location>
        <begin position="1"/>
        <end position="26"/>
    </location>
</feature>
<organism evidence="2">
    <name type="scientific">Pararge aegeria</name>
    <name type="common">speckled wood butterfly</name>
    <dbReference type="NCBI Taxonomy" id="116150"/>
    <lineage>
        <taxon>Eukaryota</taxon>
        <taxon>Metazoa</taxon>
        <taxon>Ecdysozoa</taxon>
        <taxon>Arthropoda</taxon>
        <taxon>Hexapoda</taxon>
        <taxon>Insecta</taxon>
        <taxon>Pterygota</taxon>
        <taxon>Neoptera</taxon>
        <taxon>Endopterygota</taxon>
        <taxon>Lepidoptera</taxon>
        <taxon>Glossata</taxon>
        <taxon>Ditrysia</taxon>
        <taxon>Papilionoidea</taxon>
        <taxon>Nymphalidae</taxon>
        <taxon>Satyrinae</taxon>
        <taxon>Satyrini</taxon>
        <taxon>Parargina</taxon>
        <taxon>Pararge</taxon>
    </lineage>
</organism>
<feature type="non-terminal residue" evidence="2">
    <location>
        <position position="1"/>
    </location>
</feature>
<accession>S4PD76</accession>
<feature type="region of interest" description="Disordered" evidence="1">
    <location>
        <begin position="77"/>
        <end position="104"/>
    </location>
</feature>
<evidence type="ECO:0000256" key="1">
    <source>
        <dbReference type="SAM" id="MobiDB-lite"/>
    </source>
</evidence>
<reference evidence="2" key="1">
    <citation type="journal article" date="2013" name="BMC Genomics">
        <title>Unscrambling butterfly oogenesis.</title>
        <authorList>
            <person name="Carter J.M."/>
            <person name="Baker S.C."/>
            <person name="Pink R."/>
            <person name="Carter D.R."/>
            <person name="Collins A."/>
            <person name="Tomlin J."/>
            <person name="Gibbs M."/>
            <person name="Breuker C.J."/>
        </authorList>
    </citation>
    <scope>NUCLEOTIDE SEQUENCE</scope>
    <source>
        <tissue evidence="2">Ovary</tissue>
    </source>
</reference>
<evidence type="ECO:0000313" key="2">
    <source>
        <dbReference type="EMBL" id="JAA84935.1"/>
    </source>
</evidence>
<name>S4PD76_9NEOP</name>
<sequence>VTCHRQRRYHRRPLTRSHKHRARKTVRPAPRVTATVAVAVIATATTMIPARDHQSLTVPQAMLPFQPTFSMTTFASPSRVVTPTDPHKDIFRSPSNISPNINSP</sequence>
<proteinExistence type="predicted"/>
<feature type="compositionally biased region" description="Low complexity" evidence="1">
    <location>
        <begin position="93"/>
        <end position="104"/>
    </location>
</feature>
<dbReference type="EMBL" id="GAIX01007625">
    <property type="protein sequence ID" value="JAA84935.1"/>
    <property type="molecule type" value="Transcribed_RNA"/>
</dbReference>
<feature type="non-terminal residue" evidence="2">
    <location>
        <position position="104"/>
    </location>
</feature>